<name>I7M1D7_TETTS</name>
<accession>I7M1D7</accession>
<reference evidence="2" key="1">
    <citation type="journal article" date="2006" name="PLoS Biol.">
        <title>Macronuclear genome sequence of the ciliate Tetrahymena thermophila, a model eukaryote.</title>
        <authorList>
            <person name="Eisen J.A."/>
            <person name="Coyne R.S."/>
            <person name="Wu M."/>
            <person name="Wu D."/>
            <person name="Thiagarajan M."/>
            <person name="Wortman J.R."/>
            <person name="Badger J.H."/>
            <person name="Ren Q."/>
            <person name="Amedeo P."/>
            <person name="Jones K.M."/>
            <person name="Tallon L.J."/>
            <person name="Delcher A.L."/>
            <person name="Salzberg S.L."/>
            <person name="Silva J.C."/>
            <person name="Haas B.J."/>
            <person name="Majoros W.H."/>
            <person name="Farzad M."/>
            <person name="Carlton J.M."/>
            <person name="Smith R.K. Jr."/>
            <person name="Garg J."/>
            <person name="Pearlman R.E."/>
            <person name="Karrer K.M."/>
            <person name="Sun L."/>
            <person name="Manning G."/>
            <person name="Elde N.C."/>
            <person name="Turkewitz A.P."/>
            <person name="Asai D.J."/>
            <person name="Wilkes D.E."/>
            <person name="Wang Y."/>
            <person name="Cai H."/>
            <person name="Collins K."/>
            <person name="Stewart B.A."/>
            <person name="Lee S.R."/>
            <person name="Wilamowska K."/>
            <person name="Weinberg Z."/>
            <person name="Ruzzo W.L."/>
            <person name="Wloga D."/>
            <person name="Gaertig J."/>
            <person name="Frankel J."/>
            <person name="Tsao C.-C."/>
            <person name="Gorovsky M.A."/>
            <person name="Keeling P.J."/>
            <person name="Waller R.F."/>
            <person name="Patron N.J."/>
            <person name="Cherry J.M."/>
            <person name="Stover N.A."/>
            <person name="Krieger C.J."/>
            <person name="del Toro C."/>
            <person name="Ryder H.F."/>
            <person name="Williamson S.C."/>
            <person name="Barbeau R.A."/>
            <person name="Hamilton E.P."/>
            <person name="Orias E."/>
        </authorList>
    </citation>
    <scope>NUCLEOTIDE SEQUENCE [LARGE SCALE GENOMIC DNA]</scope>
    <source>
        <strain evidence="2">SB210</strain>
    </source>
</reference>
<evidence type="ECO:0000313" key="1">
    <source>
        <dbReference type="EMBL" id="EAR96132.1"/>
    </source>
</evidence>
<dbReference type="RefSeq" id="XP_001016377.1">
    <property type="nucleotide sequence ID" value="XM_001016377.3"/>
</dbReference>
<dbReference type="AlphaFoldDB" id="I7M1D7"/>
<dbReference type="GeneID" id="7825691"/>
<proteinExistence type="predicted"/>
<gene>
    <name evidence="1" type="ORF">TTHERM_00128960</name>
</gene>
<dbReference type="EMBL" id="GG662699">
    <property type="protein sequence ID" value="EAR96132.1"/>
    <property type="molecule type" value="Genomic_DNA"/>
</dbReference>
<organism evidence="1 2">
    <name type="scientific">Tetrahymena thermophila (strain SB210)</name>
    <dbReference type="NCBI Taxonomy" id="312017"/>
    <lineage>
        <taxon>Eukaryota</taxon>
        <taxon>Sar</taxon>
        <taxon>Alveolata</taxon>
        <taxon>Ciliophora</taxon>
        <taxon>Intramacronucleata</taxon>
        <taxon>Oligohymenophorea</taxon>
        <taxon>Hymenostomatida</taxon>
        <taxon>Tetrahymenina</taxon>
        <taxon>Tetrahymenidae</taxon>
        <taxon>Tetrahymena</taxon>
    </lineage>
</organism>
<dbReference type="InParanoid" id="I7M1D7"/>
<evidence type="ECO:0000313" key="2">
    <source>
        <dbReference type="Proteomes" id="UP000009168"/>
    </source>
</evidence>
<dbReference type="Proteomes" id="UP000009168">
    <property type="component" value="Unassembled WGS sequence"/>
</dbReference>
<dbReference type="KEGG" id="tet:TTHERM_00128960"/>
<keyword evidence="2" id="KW-1185">Reference proteome</keyword>
<dbReference type="HOGENOM" id="CLU_2042815_0_0_1"/>
<protein>
    <submittedName>
        <fullName evidence="1">Uncharacterized protein</fullName>
    </submittedName>
</protein>
<sequence>MEYQGQDQANGDGQMIDYQDYNQQNQQQIQEYDFELDIPSKYEPNMLIDYMDNTVNHYLLYKKIEQEPQYYLNFGFDLKDYAAFLIKQTYMRTERKVIEEKIRKIKGEDQQKASNTNEEQS</sequence>